<keyword evidence="11 17" id="KW-1133">Transmembrane helix</keyword>
<feature type="transmembrane region" description="Helical" evidence="17">
    <location>
        <begin position="247"/>
        <end position="273"/>
    </location>
</feature>
<evidence type="ECO:0000256" key="11">
    <source>
        <dbReference type="ARBA" id="ARBA00022989"/>
    </source>
</evidence>
<protein>
    <recommendedName>
        <fullName evidence="3">histidine kinase</fullName>
        <ecNumber evidence="3">2.7.13.3</ecNumber>
    </recommendedName>
</protein>
<dbReference type="Gene3D" id="1.10.287.130">
    <property type="match status" value="1"/>
</dbReference>
<dbReference type="Gene3D" id="3.40.50.2300">
    <property type="match status" value="1"/>
</dbReference>
<evidence type="ECO:0000256" key="14">
    <source>
        <dbReference type="PROSITE-ProRule" id="PRU00169"/>
    </source>
</evidence>
<keyword evidence="21" id="KW-1185">Reference proteome</keyword>
<keyword evidence="6" id="KW-0808">Transferase</keyword>
<organism evidence="20 21">
    <name type="scientific">Riccia fluitans</name>
    <dbReference type="NCBI Taxonomy" id="41844"/>
    <lineage>
        <taxon>Eukaryota</taxon>
        <taxon>Viridiplantae</taxon>
        <taxon>Streptophyta</taxon>
        <taxon>Embryophyta</taxon>
        <taxon>Marchantiophyta</taxon>
        <taxon>Marchantiopsida</taxon>
        <taxon>Marchantiidae</taxon>
        <taxon>Marchantiales</taxon>
        <taxon>Ricciaceae</taxon>
        <taxon>Riccia</taxon>
    </lineage>
</organism>
<comment type="subcellular location">
    <subcellularLocation>
        <location evidence="2">Cell membrane</location>
        <topology evidence="2">Multi-pass membrane protein</topology>
    </subcellularLocation>
</comment>
<keyword evidence="12" id="KW-0902">Two-component regulatory system</keyword>
<feature type="region of interest" description="Disordered" evidence="16">
    <location>
        <begin position="790"/>
        <end position="868"/>
    </location>
</feature>
<evidence type="ECO:0000256" key="17">
    <source>
        <dbReference type="SAM" id="Phobius"/>
    </source>
</evidence>
<dbReference type="CDD" id="cd17546">
    <property type="entry name" value="REC_hyHK_CKI1_RcsC-like"/>
    <property type="match status" value="1"/>
</dbReference>
<dbReference type="SUPFAM" id="SSF52172">
    <property type="entry name" value="CheY-like"/>
    <property type="match status" value="1"/>
</dbReference>
<dbReference type="Pfam" id="PF02518">
    <property type="entry name" value="HATPase_c"/>
    <property type="match status" value="1"/>
</dbReference>
<feature type="coiled-coil region" evidence="15">
    <location>
        <begin position="421"/>
        <end position="473"/>
    </location>
</feature>
<dbReference type="Pfam" id="PF05231">
    <property type="entry name" value="MASE1"/>
    <property type="match status" value="1"/>
</dbReference>
<feature type="compositionally biased region" description="Low complexity" evidence="16">
    <location>
        <begin position="985"/>
        <end position="998"/>
    </location>
</feature>
<dbReference type="PANTHER" id="PTHR45530:SF3">
    <property type="entry name" value="TWO-COMPONENT SYSTEM NARL FAMILY SENSOR HISTIDINE KINASE BARA"/>
    <property type="match status" value="1"/>
</dbReference>
<name>A0ABD1XIL0_9MARC</name>
<dbReference type="PROSITE" id="PS50109">
    <property type="entry name" value="HIS_KIN"/>
    <property type="match status" value="1"/>
</dbReference>
<dbReference type="GO" id="GO:0005886">
    <property type="term" value="C:plasma membrane"/>
    <property type="evidence" value="ECO:0007669"/>
    <property type="project" value="UniProtKB-SubCell"/>
</dbReference>
<gene>
    <name evidence="20" type="ORF">R1flu_027111</name>
</gene>
<sequence>MKLANRFTRYNDHDDDFLARLCLRGRDSQLKQALPNHCHNFEEEQLLGMIEAGRGWSSRVGTCVEMDFSGLLSTEGRRIRRSGLVRSYSWNVAQEFIISAVNLWRKRPRGVQEYLRLIAVNIIVFCVLFVTGIITYESSVDTLRHSLEKTAIFPIYLPHAVALSLVGRLRSQAVLGIYLGLFSCRAYAAERGSYLLSVTRACVLLAVAFLGTAEVYSANHFLKKYLMKEGCGKKVPTIEFVKDALKYLGTVVICSLIFDSLITLVICTSPLVLWSNFYRFWATSWLAVLAGMLTISPTTTHLFAWKPKPSLLRPKKLIEATGLTLLLATTTGIIFVSNWHAVILPLPYFLFPIIILSAFRFNRLGCSLVVSVSSYICAWSSVRGKGAMYRMSGSPVPVSSPKLIVQVELFVSVLGLVGILLAAAVREKKQLARDLHKMNEELESTVSERTNELVKANEALKESQRKAELANQAKSDFLANMSHEIRTPIHGIMGLTSLVLDSDLSADQRESLLSVQDCANVLLHIINSILDLAKIEAGRIEVEFVTFRVSQLVNSTVRMLHTRAKAKNLDLIWDIDPAVPEWLVGDSGKLQQCLLNLIGNAVKFTHEGSVRVHLRIDKRNCSLKEASGKGKEDEQARSAKPDSSVIVHEYPVEWHCCNGDSASNKGVKFPPVTMRSEDGLFCLPVVFEVHDTGIGISPEKLQDIFTPFTQADASTSRLYGGTGLGLCIVQRFVELLGGKLMAESEVGKGSCFGFCVPLGYSPKNHEEKVCETRDTMDLINSLSSAIPTGAEISSRNSFGGNRQDSTTPSITKVKTYWNRGDKFPASSSSEAEHSRSLSEPPVLDGQRTQDSYENRCSPEYLTHSRSTREAWKPNRSIENLDVLLGNWNQNDALIKAKKSESAAGSKPSLRDKCCHPLSNSTHQLDSSREKTDALPSLSSSKPLGSSFSPLAECTIPIPPSGFPMVDLDSQNTLVQDVPPCIVVEPSQPSSQGQAPPTSLSLPQTDASSREASPQEKTQPLTLRVLLAEDNLVNQKVASRQLQKHKHSVVVVGDGLQALETVRADHDSFDLVLMDVQMPSMDGLEATKKIREYESSAGLSRLPILGLTAHAIHGYEETCLKSGMDSYLGKPFDIDQLLRVIDKFIPAKVPSC</sequence>
<evidence type="ECO:0000259" key="18">
    <source>
        <dbReference type="PROSITE" id="PS50109"/>
    </source>
</evidence>
<evidence type="ECO:0000256" key="5">
    <source>
        <dbReference type="ARBA" id="ARBA00022553"/>
    </source>
</evidence>
<dbReference type="FunFam" id="1.10.287.130:FF:000002">
    <property type="entry name" value="Two-component osmosensing histidine kinase"/>
    <property type="match status" value="1"/>
</dbReference>
<dbReference type="InterPro" id="IPR011006">
    <property type="entry name" value="CheY-like_superfamily"/>
</dbReference>
<reference evidence="20 21" key="1">
    <citation type="submission" date="2024-09" db="EMBL/GenBank/DDBJ databases">
        <title>Chromosome-scale assembly of Riccia fluitans.</title>
        <authorList>
            <person name="Paukszto L."/>
            <person name="Sawicki J."/>
            <person name="Karawczyk K."/>
            <person name="Piernik-Szablinska J."/>
            <person name="Szczecinska M."/>
            <person name="Mazdziarz M."/>
        </authorList>
    </citation>
    <scope>NUCLEOTIDE SEQUENCE [LARGE SCALE GENOMIC DNA]</scope>
    <source>
        <strain evidence="20">Rf_01</strain>
        <tissue evidence="20">Aerial parts of the thallus</tissue>
    </source>
</reference>
<dbReference type="EC" id="2.7.13.3" evidence="3"/>
<dbReference type="SMART" id="SM00388">
    <property type="entry name" value="HisKA"/>
    <property type="match status" value="1"/>
</dbReference>
<dbReference type="SUPFAM" id="SSF55874">
    <property type="entry name" value="ATPase domain of HSP90 chaperone/DNA topoisomerase II/histidine kinase"/>
    <property type="match status" value="1"/>
</dbReference>
<dbReference type="PANTHER" id="PTHR45530">
    <property type="entry name" value="SENSORY TRANSDUCTION HISTIDINE KINASE"/>
    <property type="match status" value="1"/>
</dbReference>
<dbReference type="InterPro" id="IPR005467">
    <property type="entry name" value="His_kinase_dom"/>
</dbReference>
<dbReference type="InterPro" id="IPR036097">
    <property type="entry name" value="HisK_dim/P_sf"/>
</dbReference>
<dbReference type="GO" id="GO:0005524">
    <property type="term" value="F:ATP binding"/>
    <property type="evidence" value="ECO:0007669"/>
    <property type="project" value="UniProtKB-KW"/>
</dbReference>
<evidence type="ECO:0000256" key="12">
    <source>
        <dbReference type="ARBA" id="ARBA00023012"/>
    </source>
</evidence>
<keyword evidence="9" id="KW-0418">Kinase</keyword>
<feature type="region of interest" description="Disordered" evidence="16">
    <location>
        <begin position="898"/>
        <end position="949"/>
    </location>
</feature>
<dbReference type="InterPro" id="IPR007895">
    <property type="entry name" value="MASE1"/>
</dbReference>
<feature type="transmembrane region" description="Helical" evidence="17">
    <location>
        <begin position="114"/>
        <end position="134"/>
    </location>
</feature>
<dbReference type="PRINTS" id="PR00344">
    <property type="entry name" value="BCTRLSENSOR"/>
</dbReference>
<dbReference type="CDD" id="cd00082">
    <property type="entry name" value="HisKA"/>
    <property type="match status" value="1"/>
</dbReference>
<evidence type="ECO:0000256" key="6">
    <source>
        <dbReference type="ARBA" id="ARBA00022679"/>
    </source>
</evidence>
<feature type="region of interest" description="Disordered" evidence="16">
    <location>
        <begin position="982"/>
        <end position="1019"/>
    </location>
</feature>
<evidence type="ECO:0000256" key="8">
    <source>
        <dbReference type="ARBA" id="ARBA00022741"/>
    </source>
</evidence>
<evidence type="ECO:0000256" key="3">
    <source>
        <dbReference type="ARBA" id="ARBA00012438"/>
    </source>
</evidence>
<dbReference type="EMBL" id="JBHFFA010000008">
    <property type="protein sequence ID" value="KAL2608538.1"/>
    <property type="molecule type" value="Genomic_DNA"/>
</dbReference>
<dbReference type="PROSITE" id="PS50110">
    <property type="entry name" value="RESPONSE_REGULATORY"/>
    <property type="match status" value="1"/>
</dbReference>
<feature type="modified residue" description="4-aspartylphosphate" evidence="14">
    <location>
        <position position="1074"/>
    </location>
</feature>
<feature type="transmembrane region" description="Helical" evidence="17">
    <location>
        <begin position="194"/>
        <end position="218"/>
    </location>
</feature>
<keyword evidence="4" id="KW-1003">Cell membrane</keyword>
<keyword evidence="10" id="KW-0067">ATP-binding</keyword>
<dbReference type="InterPro" id="IPR003594">
    <property type="entry name" value="HATPase_dom"/>
</dbReference>
<evidence type="ECO:0000256" key="10">
    <source>
        <dbReference type="ARBA" id="ARBA00022840"/>
    </source>
</evidence>
<dbReference type="Pfam" id="PF00072">
    <property type="entry name" value="Response_reg"/>
    <property type="match status" value="1"/>
</dbReference>
<feature type="compositionally biased region" description="Polar residues" evidence="16">
    <location>
        <begin position="790"/>
        <end position="812"/>
    </location>
</feature>
<dbReference type="SMART" id="SM00448">
    <property type="entry name" value="REC"/>
    <property type="match status" value="1"/>
</dbReference>
<dbReference type="Gene3D" id="3.30.565.10">
    <property type="entry name" value="Histidine kinase-like ATPase, C-terminal domain"/>
    <property type="match status" value="1"/>
</dbReference>
<proteinExistence type="predicted"/>
<evidence type="ECO:0000256" key="1">
    <source>
        <dbReference type="ARBA" id="ARBA00000085"/>
    </source>
</evidence>
<evidence type="ECO:0000256" key="13">
    <source>
        <dbReference type="ARBA" id="ARBA00023136"/>
    </source>
</evidence>
<accession>A0ABD1XIL0</accession>
<dbReference type="GO" id="GO:0004673">
    <property type="term" value="F:protein histidine kinase activity"/>
    <property type="evidence" value="ECO:0007669"/>
    <property type="project" value="UniProtKB-EC"/>
</dbReference>
<dbReference type="FunFam" id="3.30.565.10:FF:000030">
    <property type="entry name" value="Ethylene receptor 1"/>
    <property type="match status" value="1"/>
</dbReference>
<feature type="compositionally biased region" description="Low complexity" evidence="16">
    <location>
        <begin position="934"/>
        <end position="949"/>
    </location>
</feature>
<feature type="domain" description="Histidine kinase" evidence="18">
    <location>
        <begin position="480"/>
        <end position="760"/>
    </location>
</feature>
<dbReference type="Proteomes" id="UP001605036">
    <property type="component" value="Unassembled WGS sequence"/>
</dbReference>
<dbReference type="SMART" id="SM00387">
    <property type="entry name" value="HATPase_c"/>
    <property type="match status" value="1"/>
</dbReference>
<dbReference type="Pfam" id="PF00512">
    <property type="entry name" value="HisKA"/>
    <property type="match status" value="1"/>
</dbReference>
<feature type="transmembrane region" description="Helical" evidence="17">
    <location>
        <begin position="285"/>
        <end position="305"/>
    </location>
</feature>
<keyword evidence="15" id="KW-0175">Coiled coil</keyword>
<dbReference type="GO" id="GO:0000160">
    <property type="term" value="P:phosphorelay signal transduction system"/>
    <property type="evidence" value="ECO:0007669"/>
    <property type="project" value="UniProtKB-KW"/>
</dbReference>
<evidence type="ECO:0000256" key="16">
    <source>
        <dbReference type="SAM" id="MobiDB-lite"/>
    </source>
</evidence>
<dbReference type="AlphaFoldDB" id="A0ABD1XIL0"/>
<evidence type="ECO:0000256" key="4">
    <source>
        <dbReference type="ARBA" id="ARBA00022475"/>
    </source>
</evidence>
<feature type="compositionally biased region" description="Polar residues" evidence="16">
    <location>
        <begin position="999"/>
        <end position="1019"/>
    </location>
</feature>
<comment type="catalytic activity">
    <reaction evidence="1">
        <text>ATP + protein L-histidine = ADP + protein N-phospho-L-histidine.</text>
        <dbReference type="EC" id="2.7.13.3"/>
    </reaction>
</comment>
<dbReference type="SUPFAM" id="SSF47384">
    <property type="entry name" value="Homodimeric domain of signal transducing histidine kinase"/>
    <property type="match status" value="1"/>
</dbReference>
<keyword evidence="7 17" id="KW-0812">Transmembrane</keyword>
<dbReference type="InterPro" id="IPR036890">
    <property type="entry name" value="HATPase_C_sf"/>
</dbReference>
<feature type="transmembrane region" description="Helical" evidence="17">
    <location>
        <begin position="366"/>
        <end position="383"/>
    </location>
</feature>
<comment type="caution">
    <text evidence="20">The sequence shown here is derived from an EMBL/GenBank/DDBJ whole genome shotgun (WGS) entry which is preliminary data.</text>
</comment>
<evidence type="ECO:0000256" key="15">
    <source>
        <dbReference type="SAM" id="Coils"/>
    </source>
</evidence>
<keyword evidence="13 17" id="KW-0472">Membrane</keyword>
<keyword evidence="8" id="KW-0547">Nucleotide-binding</keyword>
<keyword evidence="5 14" id="KW-0597">Phosphoprotein</keyword>
<feature type="transmembrane region" description="Helical" evidence="17">
    <location>
        <begin position="403"/>
        <end position="425"/>
    </location>
</feature>
<feature type="transmembrane region" description="Helical" evidence="17">
    <location>
        <begin position="317"/>
        <end position="336"/>
    </location>
</feature>
<dbReference type="InterPro" id="IPR004358">
    <property type="entry name" value="Sig_transdc_His_kin-like_C"/>
</dbReference>
<evidence type="ECO:0000256" key="9">
    <source>
        <dbReference type="ARBA" id="ARBA00022777"/>
    </source>
</evidence>
<feature type="domain" description="Response regulatory" evidence="19">
    <location>
        <begin position="1023"/>
        <end position="1144"/>
    </location>
</feature>
<evidence type="ECO:0000256" key="2">
    <source>
        <dbReference type="ARBA" id="ARBA00004651"/>
    </source>
</evidence>
<evidence type="ECO:0000313" key="21">
    <source>
        <dbReference type="Proteomes" id="UP001605036"/>
    </source>
</evidence>
<dbReference type="CDD" id="cd16922">
    <property type="entry name" value="HATPase_EvgS-ArcB-TorS-like"/>
    <property type="match status" value="1"/>
</dbReference>
<evidence type="ECO:0000259" key="19">
    <source>
        <dbReference type="PROSITE" id="PS50110"/>
    </source>
</evidence>
<evidence type="ECO:0000256" key="7">
    <source>
        <dbReference type="ARBA" id="ARBA00022692"/>
    </source>
</evidence>
<dbReference type="InterPro" id="IPR001789">
    <property type="entry name" value="Sig_transdc_resp-reg_receiver"/>
</dbReference>
<evidence type="ECO:0000313" key="20">
    <source>
        <dbReference type="EMBL" id="KAL2608538.1"/>
    </source>
</evidence>
<dbReference type="InterPro" id="IPR003661">
    <property type="entry name" value="HisK_dim/P_dom"/>
</dbReference>